<reference evidence="1 2" key="1">
    <citation type="submission" date="2015-12" db="EMBL/GenBank/DDBJ databases">
        <title>Draft genome sequnece of Fervidicola ferrireducens strain Y170.</title>
        <authorList>
            <person name="Patel B.K."/>
        </authorList>
    </citation>
    <scope>NUCLEOTIDE SEQUENCE [LARGE SCALE GENOMIC DNA]</scope>
    <source>
        <strain evidence="1 2">Y170</strain>
    </source>
</reference>
<comment type="caution">
    <text evidence="1">The sequence shown here is derived from an EMBL/GenBank/DDBJ whole genome shotgun (WGS) entry which is preliminary data.</text>
</comment>
<dbReference type="InParanoid" id="A0A140L102"/>
<keyword evidence="2" id="KW-1185">Reference proteome</keyword>
<dbReference type="OrthoDB" id="9781752at2"/>
<dbReference type="EMBL" id="LOED01000055">
    <property type="protein sequence ID" value="KXG74227.1"/>
    <property type="molecule type" value="Genomic_DNA"/>
</dbReference>
<gene>
    <name evidence="1" type="ORF">AN618_23700</name>
</gene>
<sequence length="371" mass="42235">MKEGYIRRFFPGGNTSKGYISFFDNVLPWENAKKFFIMKGGPGVGKSTFIQKIGERLVRDGIDIEFLHCSADSNSLDGVILPEYGIALIDGTAPHIVDPKYPGCVEEIINFGDSWDEEGIIKHKSDIIKLQKEISRCYKKGFDYIKTAKVLYDGIQEIYFWATDEGKLNKIIEEIVGDIFCNVTRIGRIPRQRKMFASAITSGGLINFLDNNFGNIEKRYILKGEITWAKAKLIETVLNTALIKGFGVEAFYCPLSPERVEHIIIKDLNVGLINSVGPHVFSEIKNNDRLIDFGDLLIQPDFEKHRKDVEFSREICDRLLDEAVECFTEAKKLHDELEGFYVANMDFAKIDEKLEYIYKILINLIVESGSE</sequence>
<dbReference type="PATRIC" id="fig|520764.3.peg.2560"/>
<dbReference type="InterPro" id="IPR027417">
    <property type="entry name" value="P-loop_NTPase"/>
</dbReference>
<dbReference type="RefSeq" id="WP_066355463.1">
    <property type="nucleotide sequence ID" value="NZ_LOED01000055.1"/>
</dbReference>
<dbReference type="SUPFAM" id="SSF52540">
    <property type="entry name" value="P-loop containing nucleoside triphosphate hydrolases"/>
    <property type="match status" value="1"/>
</dbReference>
<name>A0A140L102_9FIRM</name>
<dbReference type="AlphaFoldDB" id="A0A140L102"/>
<evidence type="ECO:0000313" key="2">
    <source>
        <dbReference type="Proteomes" id="UP000070427"/>
    </source>
</evidence>
<proteinExistence type="predicted"/>
<organism evidence="1 2">
    <name type="scientific">Fervidicola ferrireducens</name>
    <dbReference type="NCBI Taxonomy" id="520764"/>
    <lineage>
        <taxon>Bacteria</taxon>
        <taxon>Bacillati</taxon>
        <taxon>Bacillota</taxon>
        <taxon>Clostridia</taxon>
        <taxon>Thermosediminibacterales</taxon>
        <taxon>Thermosediminibacteraceae</taxon>
        <taxon>Fervidicola</taxon>
    </lineage>
</organism>
<protein>
    <recommendedName>
        <fullName evidence="3">ATPase</fullName>
    </recommendedName>
</protein>
<dbReference type="STRING" id="520764.AN618_23700"/>
<dbReference type="Proteomes" id="UP000070427">
    <property type="component" value="Unassembled WGS sequence"/>
</dbReference>
<evidence type="ECO:0000313" key="1">
    <source>
        <dbReference type="EMBL" id="KXG74227.1"/>
    </source>
</evidence>
<evidence type="ECO:0008006" key="3">
    <source>
        <dbReference type="Google" id="ProtNLM"/>
    </source>
</evidence>
<accession>A0A140L102</accession>